<evidence type="ECO:0000259" key="4">
    <source>
        <dbReference type="Pfam" id="PF13600"/>
    </source>
</evidence>
<dbReference type="PANTHER" id="PTHR31005:SF8">
    <property type="entry name" value="DUF4139 DOMAIN-CONTAINING PROTEIN"/>
    <property type="match status" value="1"/>
</dbReference>
<dbReference type="InterPro" id="IPR025554">
    <property type="entry name" value="DUF4140"/>
</dbReference>
<dbReference type="Proteomes" id="UP001595692">
    <property type="component" value="Unassembled WGS sequence"/>
</dbReference>
<feature type="coiled-coil region" evidence="1">
    <location>
        <begin position="99"/>
        <end position="126"/>
    </location>
</feature>
<evidence type="ECO:0000256" key="2">
    <source>
        <dbReference type="SAM" id="SignalP"/>
    </source>
</evidence>
<dbReference type="NCBIfam" id="TIGR02231">
    <property type="entry name" value="mucoidy inhibitor MuiA family protein"/>
    <property type="match status" value="1"/>
</dbReference>
<dbReference type="PANTHER" id="PTHR31005">
    <property type="entry name" value="DUF4139 DOMAIN-CONTAINING PROTEIN"/>
    <property type="match status" value="1"/>
</dbReference>
<dbReference type="EMBL" id="JBHSAF010000002">
    <property type="protein sequence ID" value="MFC3912650.1"/>
    <property type="molecule type" value="Genomic_DNA"/>
</dbReference>
<name>A0ABV8CKW8_9GAMM</name>
<reference evidence="6" key="1">
    <citation type="journal article" date="2019" name="Int. J. Syst. Evol. Microbiol.">
        <title>The Global Catalogue of Microorganisms (GCM) 10K type strain sequencing project: providing services to taxonomists for standard genome sequencing and annotation.</title>
        <authorList>
            <consortium name="The Broad Institute Genomics Platform"/>
            <consortium name="The Broad Institute Genome Sequencing Center for Infectious Disease"/>
            <person name="Wu L."/>
            <person name="Ma J."/>
        </authorList>
    </citation>
    <scope>NUCLEOTIDE SEQUENCE [LARGE SCALE GENOMIC DNA]</scope>
    <source>
        <strain evidence="6">CCUG 54939</strain>
    </source>
</reference>
<comment type="caution">
    <text evidence="5">The sequence shown here is derived from an EMBL/GenBank/DDBJ whole genome shotgun (WGS) entry which is preliminary data.</text>
</comment>
<protein>
    <submittedName>
        <fullName evidence="5">DUF4139 domain-containing protein</fullName>
    </submittedName>
</protein>
<accession>A0ABV8CKW8</accession>
<organism evidence="5 6">
    <name type="scientific">Pseudaeromonas sharmana</name>
    <dbReference type="NCBI Taxonomy" id="328412"/>
    <lineage>
        <taxon>Bacteria</taxon>
        <taxon>Pseudomonadati</taxon>
        <taxon>Pseudomonadota</taxon>
        <taxon>Gammaproteobacteria</taxon>
        <taxon>Aeromonadales</taxon>
        <taxon>Aeromonadaceae</taxon>
        <taxon>Pseudaeromonas</taxon>
    </lineage>
</organism>
<dbReference type="InterPro" id="IPR037291">
    <property type="entry name" value="DUF4139"/>
</dbReference>
<feature type="domain" description="DUF4139" evidence="3">
    <location>
        <begin position="217"/>
        <end position="533"/>
    </location>
</feature>
<evidence type="ECO:0000313" key="6">
    <source>
        <dbReference type="Proteomes" id="UP001595692"/>
    </source>
</evidence>
<keyword evidence="2" id="KW-0732">Signal</keyword>
<dbReference type="RefSeq" id="WP_377150787.1">
    <property type="nucleotide sequence ID" value="NZ_JBHSAF010000002.1"/>
</dbReference>
<feature type="signal peptide" evidence="2">
    <location>
        <begin position="1"/>
        <end position="21"/>
    </location>
</feature>
<feature type="domain" description="DUF4140" evidence="4">
    <location>
        <begin position="32"/>
        <end position="130"/>
    </location>
</feature>
<proteinExistence type="predicted"/>
<dbReference type="Pfam" id="PF13600">
    <property type="entry name" value="DUF4140"/>
    <property type="match status" value="1"/>
</dbReference>
<dbReference type="InterPro" id="IPR011935">
    <property type="entry name" value="CHP02231"/>
</dbReference>
<evidence type="ECO:0000259" key="3">
    <source>
        <dbReference type="Pfam" id="PF13598"/>
    </source>
</evidence>
<evidence type="ECO:0000313" key="5">
    <source>
        <dbReference type="EMBL" id="MFC3912650.1"/>
    </source>
</evidence>
<keyword evidence="1" id="KW-0175">Coiled coil</keyword>
<gene>
    <name evidence="5" type="ORF">ACFOSS_04080</name>
</gene>
<sequence>MKATYWMLYAGLLGWHGGAAAMVTAPSQITAVTVHPGLATVTRHVTVTLPAGDEVVAIEGLPASLDVASLQVSRVSGQAQITSVEIQRQLKTVASQEDVVKLEARQDTLQDELARLDGRAQALATQMTFLQALAAAPGKVSDQALQASAEWARGVSVLGDSMQRIGEQKVLLAQEQRQRARELEVVKSELARLQQDQHESRQLQIHLAGKGAPVELLVRYQVPGANWQPVYEAGLDTRRGMLKLTRSALVQQATGETWPQVALTLATSRPQQLSAPPELNSWWIDLRDESQIRAKSTAVSQQDSVEVQALMAAPAPAPAPASEADADGHRLPMLDAGDFVAEYRLPGRLSVASNQDPQRVVLGEESQSVSLRLESAPRLDPTAYLLVDMKNSLPAPLLAGAWRLSRDGAYIGQRDLPLVAAGDQLALAFGADDAVKIQATLLEDQQGEQGVLNKEQTLVRRWRFEFVNGHDSALPLTVRDSWPISRNEQVKIEPLAGVPAPQPAEEPGVKQWQLTLQPQQTTRLESGYQVRYPYQRHLEGL</sequence>
<dbReference type="Pfam" id="PF13598">
    <property type="entry name" value="DUF4139"/>
    <property type="match status" value="1"/>
</dbReference>
<feature type="chain" id="PRO_5046438172" evidence="2">
    <location>
        <begin position="22"/>
        <end position="541"/>
    </location>
</feature>
<evidence type="ECO:0000256" key="1">
    <source>
        <dbReference type="SAM" id="Coils"/>
    </source>
</evidence>
<keyword evidence="6" id="KW-1185">Reference proteome</keyword>